<sequence>MLARGGKKLRLLTENQIDEIVSWLERDCTLTLKQIRNKVLREFHENVSISIVGNYLEGRLLTLKSVHNASLNVNNENKIKRSEYVRTLNQYIEVGEQMVWIDETNFNLFCRRTGGRSKVSDRAVQRLPASRGPNVHLIGAISAVGIISMERRRGFFAAELANNWLTTIL</sequence>
<keyword evidence="2" id="KW-1185">Reference proteome</keyword>
<organism evidence="1 2">
    <name type="scientific">Holotrichia oblita</name>
    <name type="common">Chafer beetle</name>
    <dbReference type="NCBI Taxonomy" id="644536"/>
    <lineage>
        <taxon>Eukaryota</taxon>
        <taxon>Metazoa</taxon>
        <taxon>Ecdysozoa</taxon>
        <taxon>Arthropoda</taxon>
        <taxon>Hexapoda</taxon>
        <taxon>Insecta</taxon>
        <taxon>Pterygota</taxon>
        <taxon>Neoptera</taxon>
        <taxon>Endopterygota</taxon>
        <taxon>Coleoptera</taxon>
        <taxon>Polyphaga</taxon>
        <taxon>Scarabaeiformia</taxon>
        <taxon>Scarabaeidae</taxon>
        <taxon>Melolonthinae</taxon>
        <taxon>Holotrichia</taxon>
    </lineage>
</organism>
<proteinExistence type="predicted"/>
<comment type="caution">
    <text evidence="1">The sequence shown here is derived from an EMBL/GenBank/DDBJ whole genome shotgun (WGS) entry which is preliminary data.</text>
</comment>
<reference evidence="1" key="1">
    <citation type="submission" date="2022-04" db="EMBL/GenBank/DDBJ databases">
        <title>Chromosome-scale genome assembly of Holotrichia oblita Faldermann.</title>
        <authorList>
            <person name="Rongchong L."/>
        </authorList>
    </citation>
    <scope>NUCLEOTIDE SEQUENCE</scope>
    <source>
        <strain evidence="1">81SQS9</strain>
    </source>
</reference>
<dbReference type="EMBL" id="CM043017">
    <property type="protein sequence ID" value="KAI4466021.1"/>
    <property type="molecule type" value="Genomic_DNA"/>
</dbReference>
<name>A0ACB9TGT9_HOLOL</name>
<accession>A0ACB9TGT9</accession>
<gene>
    <name evidence="1" type="ORF">MML48_3g00007378</name>
</gene>
<protein>
    <submittedName>
        <fullName evidence="1">Transposable element-related</fullName>
    </submittedName>
</protein>
<evidence type="ECO:0000313" key="1">
    <source>
        <dbReference type="EMBL" id="KAI4466021.1"/>
    </source>
</evidence>
<evidence type="ECO:0000313" key="2">
    <source>
        <dbReference type="Proteomes" id="UP001056778"/>
    </source>
</evidence>
<dbReference type="Proteomes" id="UP001056778">
    <property type="component" value="Chromosome 3"/>
</dbReference>